<dbReference type="Proteomes" id="UP001162881">
    <property type="component" value="Unassembled WGS sequence"/>
</dbReference>
<evidence type="ECO:0000313" key="2">
    <source>
        <dbReference type="EMBL" id="MCJ2183108.1"/>
    </source>
</evidence>
<comment type="caution">
    <text evidence="2">The sequence shown here is derived from an EMBL/GenBank/DDBJ whole genome shotgun (WGS) entry which is preliminary data.</text>
</comment>
<reference evidence="2" key="1">
    <citation type="submission" date="2022-03" db="EMBL/GenBank/DDBJ databases">
        <title>Identification of a novel bacterium isolated from mangrove sediments.</title>
        <authorList>
            <person name="Pan X."/>
        </authorList>
    </citation>
    <scope>NUCLEOTIDE SEQUENCE</scope>
    <source>
        <strain evidence="2">B1949</strain>
    </source>
</reference>
<gene>
    <name evidence="2" type="ORF">MTR62_10455</name>
</gene>
<keyword evidence="3" id="KW-1185">Reference proteome</keyword>
<accession>A0ABT0BE30</accession>
<dbReference type="RefSeq" id="WP_244020413.1">
    <property type="nucleotide sequence ID" value="NZ_JALHLF010000035.1"/>
</dbReference>
<feature type="transmembrane region" description="Helical" evidence="1">
    <location>
        <begin position="69"/>
        <end position="87"/>
    </location>
</feature>
<protein>
    <recommendedName>
        <fullName evidence="4">GDT1 family protein</fullName>
    </recommendedName>
</protein>
<feature type="transmembrane region" description="Helical" evidence="1">
    <location>
        <begin position="36"/>
        <end position="57"/>
    </location>
</feature>
<evidence type="ECO:0000256" key="1">
    <source>
        <dbReference type="SAM" id="Phobius"/>
    </source>
</evidence>
<sequence>MPAFYLTFLAVLLTGIGARDQMTVAALSARQGGRPAILIVVLACTLVTAAFASWAAIAMLERLPAPARMIFAGIALGLAGLESLLFTKRRAPREPTHSLGALGFVLLGHQITDAARFVIFAMGVAMAAPFVSGLAGALGGSALVGAAWAFPQLATQASLRWVRRGAGVILLLIALNVALVQMRIL</sequence>
<dbReference type="EMBL" id="JALHLF010000035">
    <property type="protein sequence ID" value="MCJ2183108.1"/>
    <property type="molecule type" value="Genomic_DNA"/>
</dbReference>
<name>A0ABT0BE30_9SPHN</name>
<evidence type="ECO:0008006" key="4">
    <source>
        <dbReference type="Google" id="ProtNLM"/>
    </source>
</evidence>
<evidence type="ECO:0000313" key="3">
    <source>
        <dbReference type="Proteomes" id="UP001162881"/>
    </source>
</evidence>
<organism evidence="2 3">
    <name type="scientific">Novosphingobium organovorum</name>
    <dbReference type="NCBI Taxonomy" id="2930092"/>
    <lineage>
        <taxon>Bacteria</taxon>
        <taxon>Pseudomonadati</taxon>
        <taxon>Pseudomonadota</taxon>
        <taxon>Alphaproteobacteria</taxon>
        <taxon>Sphingomonadales</taxon>
        <taxon>Sphingomonadaceae</taxon>
        <taxon>Novosphingobium</taxon>
    </lineage>
</organism>
<proteinExistence type="predicted"/>
<feature type="transmembrane region" description="Helical" evidence="1">
    <location>
        <begin position="161"/>
        <end position="180"/>
    </location>
</feature>
<keyword evidence="1" id="KW-1133">Transmembrane helix</keyword>
<keyword evidence="1" id="KW-0812">Transmembrane</keyword>
<feature type="transmembrane region" description="Helical" evidence="1">
    <location>
        <begin position="126"/>
        <end position="149"/>
    </location>
</feature>
<keyword evidence="1" id="KW-0472">Membrane</keyword>